<dbReference type="RefSeq" id="WP_042284716.1">
    <property type="nucleotide sequence ID" value="NZ_BAZE01000011.1"/>
</dbReference>
<organism evidence="2 3">
    <name type="scientific">Nocardiopsis alba</name>
    <dbReference type="NCBI Taxonomy" id="53437"/>
    <lineage>
        <taxon>Bacteria</taxon>
        <taxon>Bacillati</taxon>
        <taxon>Actinomycetota</taxon>
        <taxon>Actinomycetes</taxon>
        <taxon>Streptosporangiales</taxon>
        <taxon>Nocardiopsidaceae</taxon>
        <taxon>Nocardiopsis</taxon>
    </lineage>
</organism>
<evidence type="ECO:0000256" key="1">
    <source>
        <dbReference type="SAM" id="Phobius"/>
    </source>
</evidence>
<dbReference type="EMBL" id="JAYMRS010000004">
    <property type="protein sequence ID" value="MFB8768821.1"/>
    <property type="molecule type" value="Genomic_DNA"/>
</dbReference>
<feature type="transmembrane region" description="Helical" evidence="1">
    <location>
        <begin position="72"/>
        <end position="91"/>
    </location>
</feature>
<evidence type="ECO:0000313" key="3">
    <source>
        <dbReference type="Proteomes" id="UP001585053"/>
    </source>
</evidence>
<keyword evidence="1" id="KW-1133">Transmembrane helix</keyword>
<reference evidence="2 3" key="1">
    <citation type="submission" date="2024-01" db="EMBL/GenBank/DDBJ databases">
        <title>Genome mining of biosynthetic gene clusters to explore secondary metabolites of Streptomyces sp.</title>
        <authorList>
            <person name="Baig A."/>
            <person name="Ajitkumar Shintre N."/>
            <person name="Kumar H."/>
            <person name="Anbarasu A."/>
            <person name="Ramaiah S."/>
        </authorList>
    </citation>
    <scope>NUCLEOTIDE SEQUENCE [LARGE SCALE GENOMIC DNA]</scope>
    <source>
        <strain evidence="2 3">A01</strain>
    </source>
</reference>
<sequence length="100" mass="10094">MTPVQIVRAAAVTLIAGGSVLGLVPGGPCGAGWWSPDGAHGAASFGWFAYTEISTPPREFGISGCATATAPVASWAIALLVMGAVLLVLSFNAHRLGRSE</sequence>
<protein>
    <recommendedName>
        <fullName evidence="4">Lipoprotein</fullName>
    </recommendedName>
</protein>
<evidence type="ECO:0000313" key="2">
    <source>
        <dbReference type="EMBL" id="MFB8768821.1"/>
    </source>
</evidence>
<evidence type="ECO:0008006" key="4">
    <source>
        <dbReference type="Google" id="ProtNLM"/>
    </source>
</evidence>
<gene>
    <name evidence="2" type="ORF">VSQ78_14010</name>
</gene>
<name>A0ABV5DW55_9ACTN</name>
<comment type="caution">
    <text evidence="2">The sequence shown here is derived from an EMBL/GenBank/DDBJ whole genome shotgun (WGS) entry which is preliminary data.</text>
</comment>
<proteinExistence type="predicted"/>
<keyword evidence="1" id="KW-0472">Membrane</keyword>
<keyword evidence="3" id="KW-1185">Reference proteome</keyword>
<keyword evidence="1" id="KW-0812">Transmembrane</keyword>
<dbReference type="Proteomes" id="UP001585053">
    <property type="component" value="Unassembled WGS sequence"/>
</dbReference>
<dbReference type="GeneID" id="91393341"/>
<accession>A0ABV5DW55</accession>